<evidence type="ECO:0008006" key="5">
    <source>
        <dbReference type="Google" id="ProtNLM"/>
    </source>
</evidence>
<keyword evidence="4" id="KW-1185">Reference proteome</keyword>
<dbReference type="EMBL" id="BAABIZ010000009">
    <property type="protein sequence ID" value="GAA5108026.1"/>
    <property type="molecule type" value="Genomic_DNA"/>
</dbReference>
<protein>
    <recommendedName>
        <fullName evidence="5">DUF1674 domain-containing protein</fullName>
    </recommendedName>
</protein>
<comment type="similarity">
    <text evidence="1">Belongs to the SDHAF4 family.</text>
</comment>
<dbReference type="Proteomes" id="UP001500864">
    <property type="component" value="Unassembled WGS sequence"/>
</dbReference>
<dbReference type="RefSeq" id="WP_345116080.1">
    <property type="nucleotide sequence ID" value="NZ_BAABIZ010000009.1"/>
</dbReference>
<feature type="compositionally biased region" description="Basic and acidic residues" evidence="2">
    <location>
        <begin position="24"/>
        <end position="71"/>
    </location>
</feature>
<organism evidence="3 4">
    <name type="scientific">Bartonella jaculi</name>
    <dbReference type="NCBI Taxonomy" id="686226"/>
    <lineage>
        <taxon>Bacteria</taxon>
        <taxon>Pseudomonadati</taxon>
        <taxon>Pseudomonadota</taxon>
        <taxon>Alphaproteobacteria</taxon>
        <taxon>Hyphomicrobiales</taxon>
        <taxon>Bartonellaceae</taxon>
        <taxon>Bartonella</taxon>
    </lineage>
</organism>
<sequence length="71" mass="8146">MDKTDKKTSKINTNACKQQPLSPEAKRALDEAEERRRREINEDKPLENGGRGGKDPSRYGDWEIKGRAIDF</sequence>
<feature type="compositionally biased region" description="Polar residues" evidence="2">
    <location>
        <begin position="10"/>
        <end position="21"/>
    </location>
</feature>
<evidence type="ECO:0000313" key="4">
    <source>
        <dbReference type="Proteomes" id="UP001500864"/>
    </source>
</evidence>
<evidence type="ECO:0000256" key="2">
    <source>
        <dbReference type="SAM" id="MobiDB-lite"/>
    </source>
</evidence>
<dbReference type="InterPro" id="IPR012875">
    <property type="entry name" value="SDHF4"/>
</dbReference>
<dbReference type="Pfam" id="PF07896">
    <property type="entry name" value="DUF1674"/>
    <property type="match status" value="1"/>
</dbReference>
<reference evidence="4" key="1">
    <citation type="journal article" date="2019" name="Int. J. Syst. Evol. Microbiol.">
        <title>The Global Catalogue of Microorganisms (GCM) 10K type strain sequencing project: providing services to taxonomists for standard genome sequencing and annotation.</title>
        <authorList>
            <consortium name="The Broad Institute Genomics Platform"/>
            <consortium name="The Broad Institute Genome Sequencing Center for Infectious Disease"/>
            <person name="Wu L."/>
            <person name="Ma J."/>
        </authorList>
    </citation>
    <scope>NUCLEOTIDE SEQUENCE [LARGE SCALE GENOMIC DNA]</scope>
    <source>
        <strain evidence="4">JCM 17712</strain>
    </source>
</reference>
<accession>A0ABP9N555</accession>
<proteinExistence type="inferred from homology"/>
<gene>
    <name evidence="3" type="ORF">GCM10023261_09920</name>
</gene>
<evidence type="ECO:0000313" key="3">
    <source>
        <dbReference type="EMBL" id="GAA5108026.1"/>
    </source>
</evidence>
<name>A0ABP9N555_9HYPH</name>
<feature type="region of interest" description="Disordered" evidence="2">
    <location>
        <begin position="1"/>
        <end position="71"/>
    </location>
</feature>
<comment type="caution">
    <text evidence="3">The sequence shown here is derived from an EMBL/GenBank/DDBJ whole genome shotgun (WGS) entry which is preliminary data.</text>
</comment>
<evidence type="ECO:0000256" key="1">
    <source>
        <dbReference type="ARBA" id="ARBA00005701"/>
    </source>
</evidence>